<evidence type="ECO:0000313" key="1">
    <source>
        <dbReference type="EMBL" id="MBB5575472.1"/>
    </source>
</evidence>
<accession>A0A7W8XTS7</accession>
<evidence type="ECO:0000313" key="2">
    <source>
        <dbReference type="Proteomes" id="UP000549882"/>
    </source>
</evidence>
<protein>
    <submittedName>
        <fullName evidence="1">Uncharacterized protein</fullName>
    </submittedName>
</protein>
<dbReference type="AlphaFoldDB" id="A0A7W8XTS7"/>
<keyword evidence="2" id="KW-1185">Reference proteome</keyword>
<organism evidence="1 2">
    <name type="scientific">Rhizobium paranaense</name>
    <dbReference type="NCBI Taxonomy" id="1650438"/>
    <lineage>
        <taxon>Bacteria</taxon>
        <taxon>Pseudomonadati</taxon>
        <taxon>Pseudomonadota</taxon>
        <taxon>Alphaproteobacteria</taxon>
        <taxon>Hyphomicrobiales</taxon>
        <taxon>Rhizobiaceae</taxon>
        <taxon>Rhizobium/Agrobacterium group</taxon>
        <taxon>Rhizobium</taxon>
    </lineage>
</organism>
<sequence length="210" mass="23461">MGAKALAARTLAGCDRQHFGASGYPTVTYRRSSVSYYEAGRRCSIILQTAEGNIMTGEEKSESHSSMISAEELRKRALELQLVEMQRDEKIRSREAEKHAEFVEEFFGKQISDKERETIRRVVMKSVADGKVEALIYSFPSDFCTDGGRAINSQRSDWPSTLQGKAKELYELFNEVARPKGYTLTAAVINFPGGMPGDIGFFLNWEAPVA</sequence>
<comment type="caution">
    <text evidence="1">The sequence shown here is derived from an EMBL/GenBank/DDBJ whole genome shotgun (WGS) entry which is preliminary data.</text>
</comment>
<name>A0A7W8XTS7_9HYPH</name>
<gene>
    <name evidence="1" type="ORF">GGD50_004107</name>
</gene>
<dbReference type="EMBL" id="JACHBI010000008">
    <property type="protein sequence ID" value="MBB5575472.1"/>
    <property type="molecule type" value="Genomic_DNA"/>
</dbReference>
<dbReference type="Proteomes" id="UP000549882">
    <property type="component" value="Unassembled WGS sequence"/>
</dbReference>
<reference evidence="1 2" key="1">
    <citation type="submission" date="2020-08" db="EMBL/GenBank/DDBJ databases">
        <title>Genomic Encyclopedia of Type Strains, Phase IV (KMG-V): Genome sequencing to study the core and pangenomes of soil and plant-associated prokaryotes.</title>
        <authorList>
            <person name="Whitman W."/>
        </authorList>
    </citation>
    <scope>NUCLEOTIDE SEQUENCE [LARGE SCALE GENOMIC DNA]</scope>
    <source>
        <strain evidence="1 2">SEMIA 4064</strain>
    </source>
</reference>
<proteinExistence type="predicted"/>